<gene>
    <name evidence="1" type="ORF">KSB_56320</name>
</gene>
<organism evidence="1 2">
    <name type="scientific">Ktedonobacter robiniae</name>
    <dbReference type="NCBI Taxonomy" id="2778365"/>
    <lineage>
        <taxon>Bacteria</taxon>
        <taxon>Bacillati</taxon>
        <taxon>Chloroflexota</taxon>
        <taxon>Ktedonobacteria</taxon>
        <taxon>Ktedonobacterales</taxon>
        <taxon>Ktedonobacteraceae</taxon>
        <taxon>Ktedonobacter</taxon>
    </lineage>
</organism>
<dbReference type="SUPFAM" id="SSF56112">
    <property type="entry name" value="Protein kinase-like (PK-like)"/>
    <property type="match status" value="1"/>
</dbReference>
<evidence type="ECO:0000313" key="1">
    <source>
        <dbReference type="EMBL" id="GHO57157.1"/>
    </source>
</evidence>
<sequence>MVKLGMPSDDFAEEIDTLARARGRGYVRILQFDYDRRAILLEQLGPSMVDLKLPPERTIALLCTMLKQAWLTPLAAGQTIAAPDYKAQTLAQLITDLWEKLERPCFEGLTSQALKFARRRMAAFDPGRCVVAHGDPHPANALQVSTLRVGAESGFVFVDPNGFLCEPEYDLGVVLRDWCSELLAAPDTVVLARKYCRLLADESGFDEASIWEWGFIERVSTGLYISAYGSRELGQPFFETAQRLLDG</sequence>
<dbReference type="InterPro" id="IPR006748">
    <property type="entry name" value="NH2Glyco/OHUrea_AB-resist_kin"/>
</dbReference>
<reference evidence="1 2" key="1">
    <citation type="journal article" date="2021" name="Int. J. Syst. Evol. Microbiol.">
        <title>Reticulibacter mediterranei gen. nov., sp. nov., within the new family Reticulibacteraceae fam. nov., and Ktedonospora formicarum gen. nov., sp. nov., Ktedonobacter robiniae sp. nov., Dictyobacter formicarum sp. nov. and Dictyobacter arantiisoli sp. nov., belonging to the class Ktedonobacteria.</title>
        <authorList>
            <person name="Yabe S."/>
            <person name="Zheng Y."/>
            <person name="Wang C.M."/>
            <person name="Sakai Y."/>
            <person name="Abe K."/>
            <person name="Yokota A."/>
            <person name="Donadio S."/>
            <person name="Cavaletti L."/>
            <person name="Monciardini P."/>
        </authorList>
    </citation>
    <scope>NUCLEOTIDE SEQUENCE [LARGE SCALE GENOMIC DNA]</scope>
    <source>
        <strain evidence="1 2">SOSP1-30</strain>
    </source>
</reference>
<dbReference type="Pfam" id="PF04655">
    <property type="entry name" value="APH_6_hur"/>
    <property type="match status" value="1"/>
</dbReference>
<name>A0ABQ3UWW2_9CHLR</name>
<dbReference type="EMBL" id="BNJG01000002">
    <property type="protein sequence ID" value="GHO57157.1"/>
    <property type="molecule type" value="Genomic_DNA"/>
</dbReference>
<accession>A0ABQ3UWW2</accession>
<evidence type="ECO:0000313" key="2">
    <source>
        <dbReference type="Proteomes" id="UP000654345"/>
    </source>
</evidence>
<dbReference type="InterPro" id="IPR011009">
    <property type="entry name" value="Kinase-like_dom_sf"/>
</dbReference>
<dbReference type="Proteomes" id="UP000654345">
    <property type="component" value="Unassembled WGS sequence"/>
</dbReference>
<comment type="caution">
    <text evidence="1">The sequence shown here is derived from an EMBL/GenBank/DDBJ whole genome shotgun (WGS) entry which is preliminary data.</text>
</comment>
<protein>
    <recommendedName>
        <fullName evidence="3">Aminoglycoside phosphotransferase</fullName>
    </recommendedName>
</protein>
<proteinExistence type="predicted"/>
<keyword evidence="2" id="KW-1185">Reference proteome</keyword>
<evidence type="ECO:0008006" key="3">
    <source>
        <dbReference type="Google" id="ProtNLM"/>
    </source>
</evidence>